<accession>A0A482EW70</accession>
<reference evidence="1" key="1">
    <citation type="submission" date="2019-01" db="EMBL/GenBank/DDBJ databases">
        <title>Salmonella strain 1423 plasmid sequences.</title>
        <authorList>
            <person name="Chen K."/>
            <person name="Chen S."/>
        </authorList>
    </citation>
    <scope>NUCLEOTIDE SEQUENCE</scope>
    <source>
        <strain evidence="1">Sa1423</strain>
        <plasmid evidence="1">pSa1423-160k</plasmid>
    </source>
</reference>
<dbReference type="EMBL" id="MK356558">
    <property type="protein sequence ID" value="QBM91529.1"/>
    <property type="molecule type" value="Genomic_DNA"/>
</dbReference>
<organism evidence="1">
    <name type="scientific">Salmonella sp</name>
    <dbReference type="NCBI Taxonomy" id="599"/>
    <lineage>
        <taxon>Bacteria</taxon>
        <taxon>Pseudomonadati</taxon>
        <taxon>Pseudomonadota</taxon>
        <taxon>Gammaproteobacteria</taxon>
        <taxon>Enterobacterales</taxon>
        <taxon>Enterobacteriaceae</taxon>
        <taxon>Salmonella</taxon>
    </lineage>
</organism>
<evidence type="ECO:0000313" key="1">
    <source>
        <dbReference type="EMBL" id="QBM91529.1"/>
    </source>
</evidence>
<sequence>MAICLSQVGTGMRLIFAHSQHQNYTAIAGLLANTQYRSVTSRRRQQPQLMRHEKAPADRGITLHPIITDYISRR</sequence>
<dbReference type="AlphaFoldDB" id="A0A482EW70"/>
<keyword evidence="1" id="KW-0614">Plasmid</keyword>
<protein>
    <submittedName>
        <fullName evidence="1">Uncharacterized protein</fullName>
    </submittedName>
</protein>
<name>A0A482EW70_SALSP</name>
<gene>
    <name evidence="1" type="ORF">NNIBIDOC_00203</name>
</gene>
<geneLocation type="plasmid" evidence="1">
    <name>pSa1423-160k</name>
</geneLocation>
<proteinExistence type="predicted"/>